<evidence type="ECO:0000313" key="3">
    <source>
        <dbReference type="EMBL" id="CAB4604671.1"/>
    </source>
</evidence>
<keyword evidence="1" id="KW-0460">Magnesium</keyword>
<accession>A0A6J6GTU4</accession>
<organism evidence="3">
    <name type="scientific">freshwater metagenome</name>
    <dbReference type="NCBI Taxonomy" id="449393"/>
    <lineage>
        <taxon>unclassified sequences</taxon>
        <taxon>metagenomes</taxon>
        <taxon>ecological metagenomes</taxon>
    </lineage>
</organism>
<name>A0A6J6GTU4_9ZZZZ</name>
<dbReference type="AlphaFoldDB" id="A0A6J6GTU4"/>
<proteinExistence type="predicted"/>
<gene>
    <name evidence="3" type="ORF">UFOPK1493_04568</name>
</gene>
<reference evidence="3" key="1">
    <citation type="submission" date="2020-05" db="EMBL/GenBank/DDBJ databases">
        <authorList>
            <person name="Chiriac C."/>
            <person name="Salcher M."/>
            <person name="Ghai R."/>
            <person name="Kavagutti S V."/>
        </authorList>
    </citation>
    <scope>NUCLEOTIDE SEQUENCE</scope>
</reference>
<evidence type="ECO:0000256" key="1">
    <source>
        <dbReference type="ARBA" id="ARBA00022842"/>
    </source>
</evidence>
<dbReference type="Gene3D" id="3.40.50.1010">
    <property type="entry name" value="5'-nuclease"/>
    <property type="match status" value="1"/>
</dbReference>
<dbReference type="InterPro" id="IPR002716">
    <property type="entry name" value="PIN_dom"/>
</dbReference>
<protein>
    <submittedName>
        <fullName evidence="3">Unannotated protein</fullName>
    </submittedName>
</protein>
<dbReference type="InterPro" id="IPR029060">
    <property type="entry name" value="PIN-like_dom_sf"/>
</dbReference>
<dbReference type="SUPFAM" id="SSF88723">
    <property type="entry name" value="PIN domain-like"/>
    <property type="match status" value="1"/>
</dbReference>
<evidence type="ECO:0000259" key="2">
    <source>
        <dbReference type="Pfam" id="PF01850"/>
    </source>
</evidence>
<dbReference type="Pfam" id="PF01850">
    <property type="entry name" value="PIN"/>
    <property type="match status" value="1"/>
</dbReference>
<dbReference type="PANTHER" id="PTHR35901:SF1">
    <property type="entry name" value="EXONUCLEASE VAPC9"/>
    <property type="match status" value="1"/>
</dbReference>
<feature type="domain" description="PIN" evidence="2">
    <location>
        <begin position="12"/>
        <end position="113"/>
    </location>
</feature>
<dbReference type="InterPro" id="IPR051619">
    <property type="entry name" value="TypeII_TA_RNase_PINc/VapC"/>
</dbReference>
<dbReference type="PANTHER" id="PTHR35901">
    <property type="entry name" value="RIBONUCLEASE VAPC3"/>
    <property type="match status" value="1"/>
</dbReference>
<dbReference type="EMBL" id="CAEZSR010000386">
    <property type="protein sequence ID" value="CAB4604671.1"/>
    <property type="molecule type" value="Genomic_DNA"/>
</dbReference>
<dbReference type="InterPro" id="IPR044153">
    <property type="entry name" value="PIN_Pae0151-like"/>
</dbReference>
<sequence>MANLVGDDGQDGRTARTRVVGETHLAAPDLIDVKTVAVLRKRWRAGDLTARRFRAAVDDLLALPLDRFPTGPLMIRAYELRSNVTPYDAAYVALAESLGYPLLTADARLSRAPGIRCQVELLSN</sequence>
<dbReference type="CDD" id="cd09873">
    <property type="entry name" value="PIN_Pae0151-like"/>
    <property type="match status" value="1"/>
</dbReference>